<organism evidence="1 2">
    <name type="scientific">Vigna mungo</name>
    <name type="common">Black gram</name>
    <name type="synonym">Phaseolus mungo</name>
    <dbReference type="NCBI Taxonomy" id="3915"/>
    <lineage>
        <taxon>Eukaryota</taxon>
        <taxon>Viridiplantae</taxon>
        <taxon>Streptophyta</taxon>
        <taxon>Embryophyta</taxon>
        <taxon>Tracheophyta</taxon>
        <taxon>Spermatophyta</taxon>
        <taxon>Magnoliopsida</taxon>
        <taxon>eudicotyledons</taxon>
        <taxon>Gunneridae</taxon>
        <taxon>Pentapetalae</taxon>
        <taxon>rosids</taxon>
        <taxon>fabids</taxon>
        <taxon>Fabales</taxon>
        <taxon>Fabaceae</taxon>
        <taxon>Papilionoideae</taxon>
        <taxon>50 kb inversion clade</taxon>
        <taxon>NPAAA clade</taxon>
        <taxon>indigoferoid/millettioid clade</taxon>
        <taxon>Phaseoleae</taxon>
        <taxon>Vigna</taxon>
    </lineage>
</organism>
<evidence type="ECO:0008006" key="3">
    <source>
        <dbReference type="Google" id="ProtNLM"/>
    </source>
</evidence>
<dbReference type="EMBL" id="CP144695">
    <property type="protein sequence ID" value="WVZ05961.1"/>
    <property type="molecule type" value="Genomic_DNA"/>
</dbReference>
<accession>A0AAQ3NBR0</accession>
<gene>
    <name evidence="1" type="ORF">V8G54_019307</name>
</gene>
<protein>
    <recommendedName>
        <fullName evidence="3">RNase H type-1 domain-containing protein</fullName>
    </recommendedName>
</protein>
<evidence type="ECO:0000313" key="2">
    <source>
        <dbReference type="Proteomes" id="UP001374535"/>
    </source>
</evidence>
<reference evidence="1 2" key="1">
    <citation type="journal article" date="2023" name="Life. Sci Alliance">
        <title>Evolutionary insights into 3D genome organization and epigenetic landscape of Vigna mungo.</title>
        <authorList>
            <person name="Junaid A."/>
            <person name="Singh B."/>
            <person name="Bhatia S."/>
        </authorList>
    </citation>
    <scope>NUCLEOTIDE SEQUENCE [LARGE SCALE GENOMIC DNA]</scope>
    <source>
        <strain evidence="1">Urdbean</strain>
    </source>
</reference>
<keyword evidence="2" id="KW-1185">Reference proteome</keyword>
<dbReference type="Proteomes" id="UP001374535">
    <property type="component" value="Chromosome 6"/>
</dbReference>
<proteinExistence type="predicted"/>
<dbReference type="AlphaFoldDB" id="A0AAQ3NBR0"/>
<name>A0AAQ3NBR0_VIGMU</name>
<sequence length="103" mass="11537">MHYCVEDLVILRYFNVHGHTKKALKVRTMFWKTPSVGFFKCNIDGAARGARDLIACSSIFHDGTSEYIGVFASFIGVAVALQDKLMGAIICIEIEFVKGWTFL</sequence>
<evidence type="ECO:0000313" key="1">
    <source>
        <dbReference type="EMBL" id="WVZ05961.1"/>
    </source>
</evidence>